<dbReference type="InterPro" id="IPR033545">
    <property type="entry name" value="CEP89"/>
</dbReference>
<sequence>MASMSDQGVVPLFSQVVRGIRLAEHHTPDASNLAIRRCSLRRVNSQEIGVSQSDDTFVGPDLATSKHRRQLIKEEGEDHLSKVISDEQNRTKQTLQDQATLEGKDDELLKQNKELTQDIFMLKNLVIRLNMELEKVQDKVRDNSVCEVTEFSRTPAEKQPAWGRSDMNAVAPLLQAYQEAIEDKEVLIRNLREEINKFTGHCKKVASDNIGLLKQLLEEKKKCESMLTEWEAMHKEVVTTKEQNVLLCRQLKLHQNSIMELQNSFREHAIEMNMAREQTEERFLKSHMELYVLRGKFSILTEECDKLKSDANKKIPVSVHRAAVNECKRLFEELKKRYEGERDNLIEKNAYLSAFTAQADDDLQAVNITTERDKLAIENKTFTEEIEKLQEENKKLESKLKQSERNRENCRRQLGQVLEFAKELIGEQEYLFVKFSGKQVANQLRSHMTTRINQLQSKLKSVERGACRELEGMEHKFKEHANGMGRMKERFHKEICRLEKLLDEKDSLITKLTAEKHKLKEEEQ</sequence>
<proteinExistence type="predicted"/>
<keyword evidence="1" id="KW-0175">Coiled coil</keyword>
<evidence type="ECO:0000256" key="1">
    <source>
        <dbReference type="SAM" id="Coils"/>
    </source>
</evidence>
<dbReference type="InParanoid" id="A0A482WIK3"/>
<name>A0A482WIK3_LAOST</name>
<organism evidence="2 3">
    <name type="scientific">Laodelphax striatellus</name>
    <name type="common">Small brown planthopper</name>
    <name type="synonym">Delphax striatella</name>
    <dbReference type="NCBI Taxonomy" id="195883"/>
    <lineage>
        <taxon>Eukaryota</taxon>
        <taxon>Metazoa</taxon>
        <taxon>Ecdysozoa</taxon>
        <taxon>Arthropoda</taxon>
        <taxon>Hexapoda</taxon>
        <taxon>Insecta</taxon>
        <taxon>Pterygota</taxon>
        <taxon>Neoptera</taxon>
        <taxon>Paraneoptera</taxon>
        <taxon>Hemiptera</taxon>
        <taxon>Auchenorrhyncha</taxon>
        <taxon>Fulgoroidea</taxon>
        <taxon>Delphacidae</taxon>
        <taxon>Criomorphinae</taxon>
        <taxon>Laodelphax</taxon>
    </lineage>
</organism>
<comment type="caution">
    <text evidence="2">The sequence shown here is derived from an EMBL/GenBank/DDBJ whole genome shotgun (WGS) entry which is preliminary data.</text>
</comment>
<dbReference type="PANTHER" id="PTHR36170:SF1">
    <property type="entry name" value="CENTROSOMAL PROTEIN OF 89 KDA"/>
    <property type="match status" value="1"/>
</dbReference>
<dbReference type="GO" id="GO:0007268">
    <property type="term" value="P:chemical synaptic transmission"/>
    <property type="evidence" value="ECO:0007669"/>
    <property type="project" value="InterPro"/>
</dbReference>
<accession>A0A482WIK3</accession>
<gene>
    <name evidence="2" type="ORF">LSTR_LSTR007633</name>
</gene>
<dbReference type="OrthoDB" id="6622877at2759"/>
<dbReference type="GO" id="GO:0097539">
    <property type="term" value="C:ciliary transition fiber"/>
    <property type="evidence" value="ECO:0007669"/>
    <property type="project" value="TreeGrafter"/>
</dbReference>
<dbReference type="SMR" id="A0A482WIK3"/>
<dbReference type="GO" id="GO:0005814">
    <property type="term" value="C:centriole"/>
    <property type="evidence" value="ECO:0007669"/>
    <property type="project" value="InterPro"/>
</dbReference>
<evidence type="ECO:0000313" key="3">
    <source>
        <dbReference type="Proteomes" id="UP000291343"/>
    </source>
</evidence>
<dbReference type="GO" id="GO:0045202">
    <property type="term" value="C:synapse"/>
    <property type="evidence" value="ECO:0007669"/>
    <property type="project" value="GOC"/>
</dbReference>
<protein>
    <submittedName>
        <fullName evidence="2">Uncharacterized protein</fullName>
    </submittedName>
</protein>
<dbReference type="GO" id="GO:0060271">
    <property type="term" value="P:cilium assembly"/>
    <property type="evidence" value="ECO:0007669"/>
    <property type="project" value="InterPro"/>
</dbReference>
<feature type="coiled-coil region" evidence="1">
    <location>
        <begin position="372"/>
        <end position="413"/>
    </location>
</feature>
<feature type="coiled-coil region" evidence="1">
    <location>
        <begin position="174"/>
        <end position="233"/>
    </location>
</feature>
<evidence type="ECO:0000313" key="2">
    <source>
        <dbReference type="EMBL" id="RZF33288.1"/>
    </source>
</evidence>
<dbReference type="PANTHER" id="PTHR36170">
    <property type="entry name" value="CENTROSOMAL PROTEIN OF 89 KDA"/>
    <property type="match status" value="1"/>
</dbReference>
<keyword evidence="3" id="KW-1185">Reference proteome</keyword>
<dbReference type="EMBL" id="QKKF02034243">
    <property type="protein sequence ID" value="RZF33288.1"/>
    <property type="molecule type" value="Genomic_DNA"/>
</dbReference>
<dbReference type="AlphaFoldDB" id="A0A482WIK3"/>
<dbReference type="GO" id="GO:0007005">
    <property type="term" value="P:mitochondrion organization"/>
    <property type="evidence" value="ECO:0007669"/>
    <property type="project" value="InterPro"/>
</dbReference>
<dbReference type="Proteomes" id="UP000291343">
    <property type="component" value="Unassembled WGS sequence"/>
</dbReference>
<reference evidence="2 3" key="1">
    <citation type="journal article" date="2017" name="Gigascience">
        <title>Genome sequence of the small brown planthopper, Laodelphax striatellus.</title>
        <authorList>
            <person name="Zhu J."/>
            <person name="Jiang F."/>
            <person name="Wang X."/>
            <person name="Yang P."/>
            <person name="Bao Y."/>
            <person name="Zhao W."/>
            <person name="Wang W."/>
            <person name="Lu H."/>
            <person name="Wang Q."/>
            <person name="Cui N."/>
            <person name="Li J."/>
            <person name="Chen X."/>
            <person name="Luo L."/>
            <person name="Yu J."/>
            <person name="Kang L."/>
            <person name="Cui F."/>
        </authorList>
    </citation>
    <scope>NUCLEOTIDE SEQUENCE [LARGE SCALE GENOMIC DNA]</scope>
    <source>
        <strain evidence="2">Lst14</strain>
    </source>
</reference>
<dbReference type="STRING" id="195883.A0A482WIK3"/>